<comment type="caution">
    <text evidence="7">The sequence shown here is derived from an EMBL/GenBank/DDBJ whole genome shotgun (WGS) entry which is preliminary data.</text>
</comment>
<dbReference type="PANTHER" id="PTHR10030">
    <property type="entry name" value="ALPHA-L-FUCOSIDASE"/>
    <property type="match status" value="1"/>
</dbReference>
<dbReference type="Gene3D" id="3.20.20.80">
    <property type="entry name" value="Glycosidases"/>
    <property type="match status" value="1"/>
</dbReference>
<dbReference type="Proteomes" id="UP000315471">
    <property type="component" value="Unassembled WGS sequence"/>
</dbReference>
<gene>
    <name evidence="7" type="ORF">Q31b_55560</name>
</gene>
<reference evidence="7 8" key="1">
    <citation type="submission" date="2019-02" db="EMBL/GenBank/DDBJ databases">
        <title>Deep-cultivation of Planctomycetes and their phenomic and genomic characterization uncovers novel biology.</title>
        <authorList>
            <person name="Wiegand S."/>
            <person name="Jogler M."/>
            <person name="Boedeker C."/>
            <person name="Pinto D."/>
            <person name="Vollmers J."/>
            <person name="Rivas-Marin E."/>
            <person name="Kohn T."/>
            <person name="Peeters S.H."/>
            <person name="Heuer A."/>
            <person name="Rast P."/>
            <person name="Oberbeckmann S."/>
            <person name="Bunk B."/>
            <person name="Jeske O."/>
            <person name="Meyerdierks A."/>
            <person name="Storesund J.E."/>
            <person name="Kallscheuer N."/>
            <person name="Luecker S."/>
            <person name="Lage O.M."/>
            <person name="Pohl T."/>
            <person name="Merkel B.J."/>
            <person name="Hornburger P."/>
            <person name="Mueller R.-W."/>
            <person name="Bruemmer F."/>
            <person name="Labrenz M."/>
            <person name="Spormann A.M."/>
            <person name="Op Den Camp H."/>
            <person name="Overmann J."/>
            <person name="Amann R."/>
            <person name="Jetten M.S.M."/>
            <person name="Mascher T."/>
            <person name="Medema M.H."/>
            <person name="Devos D.P."/>
            <person name="Kaster A.-K."/>
            <person name="Ovreas L."/>
            <person name="Rohde M."/>
            <person name="Galperin M.Y."/>
            <person name="Jogler C."/>
        </authorList>
    </citation>
    <scope>NUCLEOTIDE SEQUENCE [LARGE SCALE GENOMIC DNA]</scope>
    <source>
        <strain evidence="7 8">Q31b</strain>
    </source>
</reference>
<accession>A0A5C6DFZ2</accession>
<sequence length="453" mass="49533">MSVWFSLLVMPALGYGQDATSTTDNRDAYAHKSYGIFVHYGSMTPYPDGSKQKNVDGAADNFDVQGFVDDIAKMSPEYLIFTAWHLRMHPLYPSAKMTQWRGQGHSSQRDVLQELLDACDAKGIDVYFYIQPSEAHNFSPAEQAAVGYIDRKTKTTIYNNFINEMIAEITDRYKTQFKGFWFDKGLIYGCTDTKRIGETVRAIMPDAVLIANGFANESSDFGAVEVKSVAANFKGLGGYSGADKSDEETWPGYERSVSFVSDRSWSAEPGTIRYTSEQMYKYTVLQAGVNEEGGGVAWAIGPYPTKTISWNKGILSGMTGLGTMIDDVGESIKSTVPSDSWPTADKTNISDLDWGIATRSADGNDEYLHVLKSPSGTTLTIDAPADGREYSSAVNLRTGNACGFSQTSSQVKITLDASDSWDSVDTVIKLIVENQPPASTADSASENLSEKSK</sequence>
<evidence type="ECO:0000256" key="1">
    <source>
        <dbReference type="ARBA" id="ARBA00007951"/>
    </source>
</evidence>
<dbReference type="AlphaFoldDB" id="A0A5C6DFZ2"/>
<keyword evidence="3" id="KW-0732">Signal</keyword>
<feature type="domain" description="Glycoside hydrolase family 29 N-terminal" evidence="6">
    <location>
        <begin position="59"/>
        <end position="188"/>
    </location>
</feature>
<evidence type="ECO:0000313" key="7">
    <source>
        <dbReference type="EMBL" id="TWU34601.1"/>
    </source>
</evidence>
<evidence type="ECO:0000313" key="8">
    <source>
        <dbReference type="Proteomes" id="UP000315471"/>
    </source>
</evidence>
<evidence type="ECO:0000256" key="3">
    <source>
        <dbReference type="ARBA" id="ARBA00022729"/>
    </source>
</evidence>
<dbReference type="InterPro" id="IPR000933">
    <property type="entry name" value="Glyco_hydro_29"/>
</dbReference>
<dbReference type="GO" id="GO:0005764">
    <property type="term" value="C:lysosome"/>
    <property type="evidence" value="ECO:0007669"/>
    <property type="project" value="TreeGrafter"/>
</dbReference>
<dbReference type="GO" id="GO:0006004">
    <property type="term" value="P:fucose metabolic process"/>
    <property type="evidence" value="ECO:0007669"/>
    <property type="project" value="TreeGrafter"/>
</dbReference>
<dbReference type="GO" id="GO:0004560">
    <property type="term" value="F:alpha-L-fucosidase activity"/>
    <property type="evidence" value="ECO:0007669"/>
    <property type="project" value="InterPro"/>
</dbReference>
<evidence type="ECO:0000259" key="6">
    <source>
        <dbReference type="Pfam" id="PF01120"/>
    </source>
</evidence>
<evidence type="ECO:0000256" key="2">
    <source>
        <dbReference type="ARBA" id="ARBA00012662"/>
    </source>
</evidence>
<protein>
    <recommendedName>
        <fullName evidence="2">alpha-L-fucosidase</fullName>
        <ecNumber evidence="2">3.2.1.51</ecNumber>
    </recommendedName>
</protein>
<keyword evidence="8" id="KW-1185">Reference proteome</keyword>
<dbReference type="InterPro" id="IPR057739">
    <property type="entry name" value="Glyco_hydro_29_N"/>
</dbReference>
<keyword evidence="5" id="KW-0326">Glycosidase</keyword>
<dbReference type="GO" id="GO:0016139">
    <property type="term" value="P:glycoside catabolic process"/>
    <property type="evidence" value="ECO:0007669"/>
    <property type="project" value="TreeGrafter"/>
</dbReference>
<dbReference type="SUPFAM" id="SSF51445">
    <property type="entry name" value="(Trans)glycosidases"/>
    <property type="match status" value="1"/>
</dbReference>
<evidence type="ECO:0000256" key="4">
    <source>
        <dbReference type="ARBA" id="ARBA00022801"/>
    </source>
</evidence>
<proteinExistence type="inferred from homology"/>
<dbReference type="PANTHER" id="PTHR10030:SF37">
    <property type="entry name" value="ALPHA-L-FUCOSIDASE-RELATED"/>
    <property type="match status" value="1"/>
</dbReference>
<keyword evidence="4" id="KW-0378">Hydrolase</keyword>
<dbReference type="EC" id="3.2.1.51" evidence="2"/>
<name>A0A5C6DFZ2_9BACT</name>
<dbReference type="Pfam" id="PF01120">
    <property type="entry name" value="Alpha_L_fucos"/>
    <property type="match status" value="1"/>
</dbReference>
<organism evidence="7 8">
    <name type="scientific">Novipirellula aureliae</name>
    <dbReference type="NCBI Taxonomy" id="2527966"/>
    <lineage>
        <taxon>Bacteria</taxon>
        <taxon>Pseudomonadati</taxon>
        <taxon>Planctomycetota</taxon>
        <taxon>Planctomycetia</taxon>
        <taxon>Pirellulales</taxon>
        <taxon>Pirellulaceae</taxon>
        <taxon>Novipirellula</taxon>
    </lineage>
</organism>
<dbReference type="InterPro" id="IPR017853">
    <property type="entry name" value="GH"/>
</dbReference>
<dbReference type="EMBL" id="SJPY01000011">
    <property type="protein sequence ID" value="TWU34601.1"/>
    <property type="molecule type" value="Genomic_DNA"/>
</dbReference>
<evidence type="ECO:0000256" key="5">
    <source>
        <dbReference type="ARBA" id="ARBA00023295"/>
    </source>
</evidence>
<comment type="similarity">
    <text evidence="1">Belongs to the glycosyl hydrolase 29 family.</text>
</comment>